<gene>
    <name evidence="9" type="ORF">LAESUDRAFT_762111</name>
</gene>
<dbReference type="PANTHER" id="PTHR13604:SF0">
    <property type="entry name" value="ABASIC SITE PROCESSING PROTEIN HMCES"/>
    <property type="match status" value="1"/>
</dbReference>
<evidence type="ECO:0000256" key="5">
    <source>
        <dbReference type="ARBA" id="ARBA00023124"/>
    </source>
</evidence>
<dbReference type="EMBL" id="KV427645">
    <property type="protein sequence ID" value="KZT03329.1"/>
    <property type="molecule type" value="Genomic_DNA"/>
</dbReference>
<dbReference type="GeneID" id="63830061"/>
<evidence type="ECO:0000313" key="10">
    <source>
        <dbReference type="Proteomes" id="UP000076871"/>
    </source>
</evidence>
<evidence type="ECO:0000256" key="6">
    <source>
        <dbReference type="ARBA" id="ARBA00023125"/>
    </source>
</evidence>
<dbReference type="InterPro" id="IPR036590">
    <property type="entry name" value="SRAP-like"/>
</dbReference>
<evidence type="ECO:0000256" key="4">
    <source>
        <dbReference type="ARBA" id="ARBA00022801"/>
    </source>
</evidence>
<feature type="compositionally biased region" description="Polar residues" evidence="8">
    <location>
        <begin position="310"/>
        <end position="322"/>
    </location>
</feature>
<organism evidence="9 10">
    <name type="scientific">Laetiporus sulphureus 93-53</name>
    <dbReference type="NCBI Taxonomy" id="1314785"/>
    <lineage>
        <taxon>Eukaryota</taxon>
        <taxon>Fungi</taxon>
        <taxon>Dikarya</taxon>
        <taxon>Basidiomycota</taxon>
        <taxon>Agaricomycotina</taxon>
        <taxon>Agaricomycetes</taxon>
        <taxon>Polyporales</taxon>
        <taxon>Laetiporus</taxon>
    </lineage>
</organism>
<name>A0A165CRX6_9APHY</name>
<feature type="compositionally biased region" description="Basic and acidic residues" evidence="8">
    <location>
        <begin position="293"/>
        <end position="309"/>
    </location>
</feature>
<keyword evidence="3" id="KW-0227">DNA damage</keyword>
<dbReference type="GO" id="GO:0003697">
    <property type="term" value="F:single-stranded DNA binding"/>
    <property type="evidence" value="ECO:0007669"/>
    <property type="project" value="InterPro"/>
</dbReference>
<proteinExistence type="inferred from homology"/>
<keyword evidence="4" id="KW-0378">Hydrolase</keyword>
<dbReference type="InterPro" id="IPR003738">
    <property type="entry name" value="SRAP"/>
</dbReference>
<dbReference type="GO" id="GO:0016829">
    <property type="term" value="F:lyase activity"/>
    <property type="evidence" value="ECO:0007669"/>
    <property type="project" value="UniProtKB-KW"/>
</dbReference>
<dbReference type="RefSeq" id="XP_040761069.1">
    <property type="nucleotide sequence ID" value="XM_040913033.1"/>
</dbReference>
<keyword evidence="2" id="KW-0645">Protease</keyword>
<dbReference type="STRING" id="1314785.A0A165CRX6"/>
<evidence type="ECO:0000256" key="8">
    <source>
        <dbReference type="SAM" id="MobiDB-lite"/>
    </source>
</evidence>
<keyword evidence="7" id="KW-0456">Lyase</keyword>
<dbReference type="Proteomes" id="UP000076871">
    <property type="component" value="Unassembled WGS sequence"/>
</dbReference>
<dbReference type="SUPFAM" id="SSF143081">
    <property type="entry name" value="BB1717-like"/>
    <property type="match status" value="1"/>
</dbReference>
<protein>
    <submittedName>
        <fullName evidence="9">DUF159-domain-containing protein</fullName>
    </submittedName>
</protein>
<evidence type="ECO:0000256" key="7">
    <source>
        <dbReference type="ARBA" id="ARBA00023239"/>
    </source>
</evidence>
<evidence type="ECO:0000256" key="2">
    <source>
        <dbReference type="ARBA" id="ARBA00022670"/>
    </source>
</evidence>
<feature type="compositionally biased region" description="Basic residues" evidence="8">
    <location>
        <begin position="282"/>
        <end position="292"/>
    </location>
</feature>
<dbReference type="InParanoid" id="A0A165CRX6"/>
<dbReference type="OrthoDB" id="2111841at2759"/>
<keyword evidence="5" id="KW-0190">Covalent protein-DNA linkage</keyword>
<dbReference type="AlphaFoldDB" id="A0A165CRX6"/>
<evidence type="ECO:0000256" key="3">
    <source>
        <dbReference type="ARBA" id="ARBA00022763"/>
    </source>
</evidence>
<reference evidence="9 10" key="1">
    <citation type="journal article" date="2016" name="Mol. Biol. Evol.">
        <title>Comparative Genomics of Early-Diverging Mushroom-Forming Fungi Provides Insights into the Origins of Lignocellulose Decay Capabilities.</title>
        <authorList>
            <person name="Nagy L.G."/>
            <person name="Riley R."/>
            <person name="Tritt A."/>
            <person name="Adam C."/>
            <person name="Daum C."/>
            <person name="Floudas D."/>
            <person name="Sun H."/>
            <person name="Yadav J.S."/>
            <person name="Pangilinan J."/>
            <person name="Larsson K.H."/>
            <person name="Matsuura K."/>
            <person name="Barry K."/>
            <person name="Labutti K."/>
            <person name="Kuo R."/>
            <person name="Ohm R.A."/>
            <person name="Bhattacharya S.S."/>
            <person name="Shirouzu T."/>
            <person name="Yoshinaga Y."/>
            <person name="Martin F.M."/>
            <person name="Grigoriev I.V."/>
            <person name="Hibbett D.S."/>
        </authorList>
    </citation>
    <scope>NUCLEOTIDE SEQUENCE [LARGE SCALE GENOMIC DNA]</scope>
    <source>
        <strain evidence="9 10">93-53</strain>
    </source>
</reference>
<evidence type="ECO:0000313" key="9">
    <source>
        <dbReference type="EMBL" id="KZT03329.1"/>
    </source>
</evidence>
<sequence length="368" mass="41988">MCGRYSLNLSHAEIQQLHGYNVHVGEWIGQDQFVPRYNIAPRSQAPVLRRREPSENSEDGQSDELILQTMKWGLVPHWSKHEQFSYSTFNARYEAVVEGTGIWASIRGKRRCAVICEGYYEWQKKGNERLPHFMKHKNGHLMLLAGLYDKSFVEEESEPLWTFTVITTDATKNFQWLHDRQPVILPSLEALNTWLDTSSQKWSDDLTKLVQPYHYPDYPLECYQVPKEVGKVGNESPSFIQPIGARKDGIEAMFARQKQITSSPGKGKRKRSTSPVMPVTPTKHKSAAKKSHTKPETERTNAEYEHTDVESSGQPSTSVYEETTSEAEEKPAGSPHSSHARQAAKPSKKPRLERRPSSNKTTGFFKKT</sequence>
<accession>A0A165CRX6</accession>
<dbReference type="GO" id="GO:0008233">
    <property type="term" value="F:peptidase activity"/>
    <property type="evidence" value="ECO:0007669"/>
    <property type="project" value="UniProtKB-KW"/>
</dbReference>
<dbReference type="Gene3D" id="3.90.1680.10">
    <property type="entry name" value="SOS response associated peptidase-like"/>
    <property type="match status" value="1"/>
</dbReference>
<comment type="similarity">
    <text evidence="1">Belongs to the SOS response-associated peptidase family.</text>
</comment>
<dbReference type="PANTHER" id="PTHR13604">
    <property type="entry name" value="DC12-RELATED"/>
    <property type="match status" value="1"/>
</dbReference>
<dbReference type="GO" id="GO:0106300">
    <property type="term" value="P:protein-DNA covalent cross-linking repair"/>
    <property type="evidence" value="ECO:0007669"/>
    <property type="project" value="InterPro"/>
</dbReference>
<keyword evidence="6" id="KW-0238">DNA-binding</keyword>
<dbReference type="Pfam" id="PF02586">
    <property type="entry name" value="SRAP"/>
    <property type="match status" value="1"/>
</dbReference>
<evidence type="ECO:0000256" key="1">
    <source>
        <dbReference type="ARBA" id="ARBA00008136"/>
    </source>
</evidence>
<keyword evidence="10" id="KW-1185">Reference proteome</keyword>
<dbReference type="GO" id="GO:0006508">
    <property type="term" value="P:proteolysis"/>
    <property type="evidence" value="ECO:0007669"/>
    <property type="project" value="UniProtKB-KW"/>
</dbReference>
<feature type="region of interest" description="Disordered" evidence="8">
    <location>
        <begin position="257"/>
        <end position="368"/>
    </location>
</feature>